<dbReference type="InterPro" id="IPR026082">
    <property type="entry name" value="ABCA"/>
</dbReference>
<dbReference type="Proteomes" id="UP000265703">
    <property type="component" value="Unassembled WGS sequence"/>
</dbReference>
<dbReference type="InterPro" id="IPR017871">
    <property type="entry name" value="ABC_transporter-like_CS"/>
</dbReference>
<evidence type="ECO:0000259" key="12">
    <source>
        <dbReference type="PROSITE" id="PS50893"/>
    </source>
</evidence>
<keyword evidence="5" id="KW-0677">Repeat</keyword>
<evidence type="ECO:0000256" key="1">
    <source>
        <dbReference type="ARBA" id="ARBA00004141"/>
    </source>
</evidence>
<dbReference type="STRING" id="658196.A0A397SU71"/>
<dbReference type="AlphaFoldDB" id="A0A397SU71"/>
<accession>A0A397SU71</accession>
<protein>
    <recommendedName>
        <fullName evidence="12">ABC transporter domain-containing protein</fullName>
    </recommendedName>
</protein>
<feature type="domain" description="ABC transporter" evidence="12">
    <location>
        <begin position="792"/>
        <end position="1022"/>
    </location>
</feature>
<feature type="region of interest" description="Disordered" evidence="10">
    <location>
        <begin position="179"/>
        <end position="199"/>
    </location>
</feature>
<reference evidence="13 14" key="1">
    <citation type="submission" date="2018-06" db="EMBL/GenBank/DDBJ databases">
        <title>Comparative genomics reveals the genomic features of Rhizophagus irregularis, R. cerebriforme, R. diaphanum and Gigaspora rosea, and their symbiotic lifestyle signature.</title>
        <authorList>
            <person name="Morin E."/>
            <person name="San Clemente H."/>
            <person name="Chen E.C.H."/>
            <person name="De La Providencia I."/>
            <person name="Hainaut M."/>
            <person name="Kuo A."/>
            <person name="Kohler A."/>
            <person name="Murat C."/>
            <person name="Tang N."/>
            <person name="Roy S."/>
            <person name="Loubradou J."/>
            <person name="Henrissat B."/>
            <person name="Grigoriev I.V."/>
            <person name="Corradi N."/>
            <person name="Roux C."/>
            <person name="Martin F.M."/>
        </authorList>
    </citation>
    <scope>NUCLEOTIDE SEQUENCE [LARGE SCALE GENOMIC DNA]</scope>
    <source>
        <strain evidence="13 14">DAOM 227022</strain>
    </source>
</reference>
<organism evidence="13 14">
    <name type="scientific">Glomus cerebriforme</name>
    <dbReference type="NCBI Taxonomy" id="658196"/>
    <lineage>
        <taxon>Eukaryota</taxon>
        <taxon>Fungi</taxon>
        <taxon>Fungi incertae sedis</taxon>
        <taxon>Mucoromycota</taxon>
        <taxon>Glomeromycotina</taxon>
        <taxon>Glomeromycetes</taxon>
        <taxon>Glomerales</taxon>
        <taxon>Glomeraceae</taxon>
        <taxon>Glomus</taxon>
    </lineage>
</organism>
<evidence type="ECO:0000256" key="11">
    <source>
        <dbReference type="SAM" id="Phobius"/>
    </source>
</evidence>
<feature type="transmembrane region" description="Helical" evidence="11">
    <location>
        <begin position="544"/>
        <end position="570"/>
    </location>
</feature>
<feature type="region of interest" description="Disordered" evidence="10">
    <location>
        <begin position="244"/>
        <end position="263"/>
    </location>
</feature>
<dbReference type="GO" id="GO:0005319">
    <property type="term" value="F:lipid transporter activity"/>
    <property type="evidence" value="ECO:0007669"/>
    <property type="project" value="TreeGrafter"/>
</dbReference>
<feature type="transmembrane region" description="Helical" evidence="11">
    <location>
        <begin position="582"/>
        <end position="604"/>
    </location>
</feature>
<keyword evidence="3" id="KW-0813">Transport</keyword>
<evidence type="ECO:0000313" key="13">
    <source>
        <dbReference type="EMBL" id="RIA88469.1"/>
    </source>
</evidence>
<feature type="region of interest" description="Disordered" evidence="10">
    <location>
        <begin position="1"/>
        <end position="21"/>
    </location>
</feature>
<dbReference type="InterPro" id="IPR027417">
    <property type="entry name" value="P-loop_NTPase"/>
</dbReference>
<feature type="compositionally biased region" description="Polar residues" evidence="10">
    <location>
        <begin position="1"/>
        <end position="10"/>
    </location>
</feature>
<comment type="caution">
    <text evidence="13">The sequence shown here is derived from an EMBL/GenBank/DDBJ whole genome shotgun (WGS) entry which is preliminary data.</text>
</comment>
<keyword evidence="8 11" id="KW-1133">Transmembrane helix</keyword>
<dbReference type="GO" id="GO:0005524">
    <property type="term" value="F:ATP binding"/>
    <property type="evidence" value="ECO:0007669"/>
    <property type="project" value="UniProtKB-KW"/>
</dbReference>
<dbReference type="EMBL" id="QKYT01000262">
    <property type="protein sequence ID" value="RIA88469.1"/>
    <property type="molecule type" value="Genomic_DNA"/>
</dbReference>
<evidence type="ECO:0000313" key="14">
    <source>
        <dbReference type="Proteomes" id="UP000265703"/>
    </source>
</evidence>
<dbReference type="PROSITE" id="PS00211">
    <property type="entry name" value="ABC_TRANSPORTER_1"/>
    <property type="match status" value="1"/>
</dbReference>
<feature type="transmembrane region" description="Helical" evidence="11">
    <location>
        <begin position="643"/>
        <end position="661"/>
    </location>
</feature>
<dbReference type="CDD" id="cd03263">
    <property type="entry name" value="ABC_subfamily_A"/>
    <property type="match status" value="1"/>
</dbReference>
<keyword evidence="14" id="KW-1185">Reference proteome</keyword>
<feature type="transmembrane region" description="Helical" evidence="11">
    <location>
        <begin position="681"/>
        <end position="702"/>
    </location>
</feature>
<dbReference type="OrthoDB" id="8061355at2759"/>
<evidence type="ECO:0000256" key="5">
    <source>
        <dbReference type="ARBA" id="ARBA00022737"/>
    </source>
</evidence>
<feature type="compositionally biased region" description="Polar residues" evidence="10">
    <location>
        <begin position="181"/>
        <end position="199"/>
    </location>
</feature>
<evidence type="ECO:0000256" key="8">
    <source>
        <dbReference type="ARBA" id="ARBA00022989"/>
    </source>
</evidence>
<feature type="transmembrane region" description="Helical" evidence="11">
    <location>
        <begin position="611"/>
        <end position="628"/>
    </location>
</feature>
<dbReference type="PROSITE" id="PS50893">
    <property type="entry name" value="ABC_TRANSPORTER_2"/>
    <property type="match status" value="1"/>
</dbReference>
<gene>
    <name evidence="13" type="ORF">C1645_826331</name>
</gene>
<evidence type="ECO:0000256" key="6">
    <source>
        <dbReference type="ARBA" id="ARBA00022741"/>
    </source>
</evidence>
<dbReference type="PANTHER" id="PTHR19229:SF36">
    <property type="entry name" value="ATP-BINDING CASSETTE SUB-FAMILY A MEMBER 2"/>
    <property type="match status" value="1"/>
</dbReference>
<dbReference type="Gene3D" id="3.40.50.300">
    <property type="entry name" value="P-loop containing nucleotide triphosphate hydrolases"/>
    <property type="match status" value="1"/>
</dbReference>
<feature type="transmembrane region" description="Helical" evidence="11">
    <location>
        <begin position="505"/>
        <end position="523"/>
    </location>
</feature>
<evidence type="ECO:0000256" key="2">
    <source>
        <dbReference type="ARBA" id="ARBA00008869"/>
    </source>
</evidence>
<dbReference type="GO" id="GO:0016887">
    <property type="term" value="F:ATP hydrolysis activity"/>
    <property type="evidence" value="ECO:0007669"/>
    <property type="project" value="InterPro"/>
</dbReference>
<dbReference type="GO" id="GO:0016020">
    <property type="term" value="C:membrane"/>
    <property type="evidence" value="ECO:0007669"/>
    <property type="project" value="UniProtKB-SubCell"/>
</dbReference>
<name>A0A397SU71_9GLOM</name>
<evidence type="ECO:0000256" key="7">
    <source>
        <dbReference type="ARBA" id="ARBA00022840"/>
    </source>
</evidence>
<feature type="transmembrane region" description="Helical" evidence="11">
    <location>
        <begin position="126"/>
        <end position="151"/>
    </location>
</feature>
<evidence type="ECO:0000256" key="4">
    <source>
        <dbReference type="ARBA" id="ARBA00022692"/>
    </source>
</evidence>
<keyword evidence="6" id="KW-0547">Nucleotide-binding</keyword>
<dbReference type="SMART" id="SM00382">
    <property type="entry name" value="AAA"/>
    <property type="match status" value="1"/>
</dbReference>
<dbReference type="FunFam" id="3.40.50.300:FF:000665">
    <property type="entry name" value="ABC transporter A family member 2"/>
    <property type="match status" value="1"/>
</dbReference>
<dbReference type="PANTHER" id="PTHR19229">
    <property type="entry name" value="ATP-BINDING CASSETTE TRANSPORTER SUBFAMILY A ABCA"/>
    <property type="match status" value="1"/>
</dbReference>
<comment type="similarity">
    <text evidence="2">Belongs to the ABC transporter superfamily. ABCA family.</text>
</comment>
<dbReference type="InterPro" id="IPR003593">
    <property type="entry name" value="AAA+_ATPase"/>
</dbReference>
<proteinExistence type="inferred from homology"/>
<dbReference type="InterPro" id="IPR003439">
    <property type="entry name" value="ABC_transporter-like_ATP-bd"/>
</dbReference>
<dbReference type="SUPFAM" id="SSF52540">
    <property type="entry name" value="P-loop containing nucleoside triphosphate hydrolases"/>
    <property type="match status" value="1"/>
</dbReference>
<dbReference type="Pfam" id="PF12698">
    <property type="entry name" value="ABC2_membrane_3"/>
    <property type="match status" value="1"/>
</dbReference>
<dbReference type="GO" id="GO:0140359">
    <property type="term" value="F:ABC-type transporter activity"/>
    <property type="evidence" value="ECO:0007669"/>
    <property type="project" value="InterPro"/>
</dbReference>
<evidence type="ECO:0000256" key="3">
    <source>
        <dbReference type="ARBA" id="ARBA00022448"/>
    </source>
</evidence>
<dbReference type="InterPro" id="IPR013525">
    <property type="entry name" value="ABC2_TM"/>
</dbReference>
<evidence type="ECO:0000256" key="10">
    <source>
        <dbReference type="SAM" id="MobiDB-lite"/>
    </source>
</evidence>
<keyword evidence="7" id="KW-0067">ATP-binding</keyword>
<sequence length="1106" mass="124398">MSSSEVQPPTNEEAGEEGKRAIKPYEQQIEVDTNNSNIVVNSSSSEVISNGLNGFETRGLLNVNENGEGTSSNTISVSNMSDNDISAQVNMSEVNIIGNIPINKKRRSYQIRALARKTVSYQKRQMFANVCCITLCPILMVAIAGILGIVIQQLINNANPPDEFLFCSRLNAIDQSGLPLPQNSTDIPTTPSSEIPNSSGKTDKIKNVNFFLPPAGDNLFSGQGAPQGCVFTFGHDYEFRANPYETQPNVDNSIRKDTTNSPDPPNGWFGAPSFFLAQRQTFPWAFVRDADGIDSGAKPKFNPVSNFDEFYSDNVILSQSKGLLGTIETNYYENITLDAGISVSFQPVPFFDKRQGSIEDFDDLLSNNIREIISDLALINKSILFDDSATQEQLLLYQIKVSNIITKMPFGNILFDKIDPLLKQWDYTLQIGDDVRISHAATFPSQGLRRIAQQSQLSNAFIKTVNGTGLADGAAGIKITPTYRIMPDLFNTAIKIPIGTAVGNILYPFGVSFLLPIFVITLVKEKEERILVMMKMNGLKNFTYYLAHYIHFYTLHVITTLFFIITGLLFHMEIFTKTDPLVYIILFFIWGHVQIALAFLFTCFFSKSRTALVVTFLIVLCDVIVSLATESSLRGQGSASTSYFYWPPFAFYRALSLINIASVQRTSHPYRLSDLVLGNEVLTTIIYMILEYFIILLLSAYLSKVLPSQYGVRKPWHFIFTDWYTKKQIKKKLQVLEQQKDTTLEKGLNTKENFNEKEFKEINQDEVMFEDDDVREERKRVLENRYDKDSPLVVKRMRKIYPSGKLAVKDVTLSVDKNLIFGLLGPNGAGKTTLISILTGLYEPSSGSAKINNYDIGTEMDDVYKSIGICPQHDILWDDLTVLEHCLFYARVKGIPAKHEFEEAKKALKQVSLEQFEDRLSKGLSGGEKRRLSIAISLIGNPAVVFLDEPTTGLDPEVRRLIWNIINEAKKDRTIVLTTHSMEEAEVLCNRIGIMAKGTLRCIGPQLRLKEVYGRGFKLNFSCKPKNVEKATRYIESLLPLFAKKLDSFTTNVSYEFEPQPGLIARLFEEIEQHKKENGIDDWGLSQTSLEEVFLRIIGEADAEAE</sequence>
<evidence type="ECO:0000256" key="9">
    <source>
        <dbReference type="ARBA" id="ARBA00023136"/>
    </source>
</evidence>
<comment type="subcellular location">
    <subcellularLocation>
        <location evidence="1">Membrane</location>
        <topology evidence="1">Multi-pass membrane protein</topology>
    </subcellularLocation>
</comment>
<keyword evidence="9 11" id="KW-0472">Membrane</keyword>
<dbReference type="Pfam" id="PF00005">
    <property type="entry name" value="ABC_tran"/>
    <property type="match status" value="1"/>
</dbReference>
<keyword evidence="4 11" id="KW-0812">Transmembrane</keyword>